<organism evidence="1 2">
    <name type="scientific">Popillia japonica</name>
    <name type="common">Japanese beetle</name>
    <dbReference type="NCBI Taxonomy" id="7064"/>
    <lineage>
        <taxon>Eukaryota</taxon>
        <taxon>Metazoa</taxon>
        <taxon>Ecdysozoa</taxon>
        <taxon>Arthropoda</taxon>
        <taxon>Hexapoda</taxon>
        <taxon>Insecta</taxon>
        <taxon>Pterygota</taxon>
        <taxon>Neoptera</taxon>
        <taxon>Endopterygota</taxon>
        <taxon>Coleoptera</taxon>
        <taxon>Polyphaga</taxon>
        <taxon>Scarabaeiformia</taxon>
        <taxon>Scarabaeidae</taxon>
        <taxon>Rutelinae</taxon>
        <taxon>Popillia</taxon>
    </lineage>
</organism>
<dbReference type="AlphaFoldDB" id="A0AAW1L034"/>
<comment type="caution">
    <text evidence="1">The sequence shown here is derived from an EMBL/GenBank/DDBJ whole genome shotgun (WGS) entry which is preliminary data.</text>
</comment>
<dbReference type="EMBL" id="JASPKY010000172">
    <property type="protein sequence ID" value="KAK9728128.1"/>
    <property type="molecule type" value="Genomic_DNA"/>
</dbReference>
<dbReference type="Proteomes" id="UP001458880">
    <property type="component" value="Unassembled WGS sequence"/>
</dbReference>
<name>A0AAW1L034_POPJA</name>
<accession>A0AAW1L034</accession>
<reference evidence="1 2" key="1">
    <citation type="journal article" date="2024" name="BMC Genomics">
        <title>De novo assembly and annotation of Popillia japonica's genome with initial clues to its potential as an invasive pest.</title>
        <authorList>
            <person name="Cucini C."/>
            <person name="Boschi S."/>
            <person name="Funari R."/>
            <person name="Cardaioli E."/>
            <person name="Iannotti N."/>
            <person name="Marturano G."/>
            <person name="Paoli F."/>
            <person name="Bruttini M."/>
            <person name="Carapelli A."/>
            <person name="Frati F."/>
            <person name="Nardi F."/>
        </authorList>
    </citation>
    <scope>NUCLEOTIDE SEQUENCE [LARGE SCALE GENOMIC DNA]</scope>
    <source>
        <strain evidence="1">DMR45628</strain>
    </source>
</reference>
<keyword evidence="2" id="KW-1185">Reference proteome</keyword>
<evidence type="ECO:0000313" key="2">
    <source>
        <dbReference type="Proteomes" id="UP001458880"/>
    </source>
</evidence>
<sequence>NTANCKHFRCFEVKCFPYSW</sequence>
<evidence type="ECO:0000313" key="1">
    <source>
        <dbReference type="EMBL" id="KAK9728128.1"/>
    </source>
</evidence>
<feature type="non-terminal residue" evidence="1">
    <location>
        <position position="1"/>
    </location>
</feature>
<protein>
    <submittedName>
        <fullName evidence="1">Uncharacterized protein</fullName>
    </submittedName>
</protein>
<proteinExistence type="predicted"/>
<gene>
    <name evidence="1" type="ORF">QE152_g18107</name>
</gene>